<dbReference type="Gene3D" id="2.60.120.260">
    <property type="entry name" value="Galactose-binding domain-like"/>
    <property type="match status" value="1"/>
</dbReference>
<dbReference type="AlphaFoldDB" id="A0A2A4G3I4"/>
<dbReference type="Gene3D" id="3.20.20.80">
    <property type="entry name" value="Glycosidases"/>
    <property type="match status" value="1"/>
</dbReference>
<comment type="caution">
    <text evidence="4">The sequence shown here is derived from an EMBL/GenBank/DDBJ whole genome shotgun (WGS) entry which is preliminary data.</text>
</comment>
<comment type="similarity">
    <text evidence="1">Belongs to the glycosyl hydrolase 2 family.</text>
</comment>
<name>A0A2A4G3I4_9FLAO</name>
<accession>A0A2A4G3I4</accession>
<dbReference type="Pfam" id="PF00703">
    <property type="entry name" value="Glyco_hydro_2"/>
    <property type="match status" value="1"/>
</dbReference>
<evidence type="ECO:0000259" key="2">
    <source>
        <dbReference type="Pfam" id="PF00703"/>
    </source>
</evidence>
<dbReference type="InterPro" id="IPR006103">
    <property type="entry name" value="Glyco_hydro_2_cat"/>
</dbReference>
<dbReference type="PANTHER" id="PTHR42732:SF1">
    <property type="entry name" value="BETA-MANNOSIDASE"/>
    <property type="match status" value="1"/>
</dbReference>
<dbReference type="InterPro" id="IPR017853">
    <property type="entry name" value="GH"/>
</dbReference>
<evidence type="ECO:0000259" key="3">
    <source>
        <dbReference type="Pfam" id="PF02836"/>
    </source>
</evidence>
<dbReference type="Pfam" id="PF02836">
    <property type="entry name" value="Glyco_hydro_2_C"/>
    <property type="match status" value="1"/>
</dbReference>
<dbReference type="GO" id="GO:0005975">
    <property type="term" value="P:carbohydrate metabolic process"/>
    <property type="evidence" value="ECO:0007669"/>
    <property type="project" value="InterPro"/>
</dbReference>
<proteinExistence type="inferred from homology"/>
<dbReference type="SUPFAM" id="SSF51445">
    <property type="entry name" value="(Trans)glycosidases"/>
    <property type="match status" value="1"/>
</dbReference>
<organism evidence="4 5">
    <name type="scientific">Sediminicola luteus</name>
    <dbReference type="NCBI Taxonomy" id="319238"/>
    <lineage>
        <taxon>Bacteria</taxon>
        <taxon>Pseudomonadati</taxon>
        <taxon>Bacteroidota</taxon>
        <taxon>Flavobacteriia</taxon>
        <taxon>Flavobacteriales</taxon>
        <taxon>Flavobacteriaceae</taxon>
        <taxon>Sediminicola</taxon>
    </lineage>
</organism>
<dbReference type="Proteomes" id="UP000219559">
    <property type="component" value="Unassembled WGS sequence"/>
</dbReference>
<keyword evidence="5" id="KW-1185">Reference proteome</keyword>
<reference evidence="4 5" key="1">
    <citation type="submission" date="2017-04" db="EMBL/GenBank/DDBJ databases">
        <title>A new member of the family Flavobacteriaceae isolated from ascidians.</title>
        <authorList>
            <person name="Chen L."/>
        </authorList>
    </citation>
    <scope>NUCLEOTIDE SEQUENCE [LARGE SCALE GENOMIC DNA]</scope>
    <source>
        <strain evidence="4 5">HQA918</strain>
    </source>
</reference>
<gene>
    <name evidence="4" type="ORF">B7P33_18090</name>
</gene>
<evidence type="ECO:0000256" key="1">
    <source>
        <dbReference type="ARBA" id="ARBA00007401"/>
    </source>
</evidence>
<evidence type="ECO:0000313" key="5">
    <source>
        <dbReference type="Proteomes" id="UP000219559"/>
    </source>
</evidence>
<dbReference type="EMBL" id="NBWU01000008">
    <property type="protein sequence ID" value="PCE62548.1"/>
    <property type="molecule type" value="Genomic_DNA"/>
</dbReference>
<evidence type="ECO:0000313" key="4">
    <source>
        <dbReference type="EMBL" id="PCE62548.1"/>
    </source>
</evidence>
<feature type="domain" description="Glycoside hydrolase family 2 catalytic" evidence="3">
    <location>
        <begin position="340"/>
        <end position="509"/>
    </location>
</feature>
<dbReference type="OrthoDB" id="9814867at2"/>
<dbReference type="InterPro" id="IPR051913">
    <property type="entry name" value="GH2_Domain-Containing"/>
</dbReference>
<dbReference type="GO" id="GO:0004553">
    <property type="term" value="F:hydrolase activity, hydrolyzing O-glycosyl compounds"/>
    <property type="evidence" value="ECO:0007669"/>
    <property type="project" value="InterPro"/>
</dbReference>
<dbReference type="InterPro" id="IPR006102">
    <property type="entry name" value="Ig-like_GH2"/>
</dbReference>
<sequence length="1117" mass="127443">METRFTSVKIYDSCMKMNRKSLAIKPLKLSSNKVWRAFFQPNHQSILIWALFLFGAVVWGQNKIDLTGQWQVVLQENETFGRKFPLHKSQGTIGLPGSLAENKFGHRTEGSQYGVLTPAYTFEGVAVYTRQIRIPKSWQNKQVSLYIERVLWQSKVFVNDTLMGTQDALGTPHIHKLEGLKPGDYTIRVEVDNRMIHNIGDKGHAYGAYTQSIWNGMVGRIELWAKDPYHINDVRIYPDITNDQLKLVSEVSLPKAKKVSFAITIRNLATNAVVYERNFKQRLQAGKHILNKILPMERRLQPWSEFDPQLYGFALTMKSGNYHDSEQREFGFVEYGHDGTKILVNGSPVFLRGNLDCVHFPLTGYASASLDDWIQIFETYKSYGLNHARFHSWCPPEAAFRAANRVGIYLQAEASIWIDWWMSKDMVSEGRPEMDTRGHPKGLGYDSLRDAFVIDEMNRVVDTYGNHPSFSMFCIGNELGNSNFKAMAQWVSDLKKKDPRRLYSVSTARTITPTDDYMATHYIPEIGRTRGLRSAGTDWDFEAVYAQMDIPIIAHEIGQWPVYPTWNEIDSYSGVLKARNFEQFRALAEKNGTVNQDQDFRMASGALNQMMYKYEVESFLRTPSCAGVQLLSMQDYQGQGEALIGWLDAHWNPKGITTPEQFRQHFSETVPLMRTPKFVWDNSEVFTARLQMAHYGAKTLPEGKLVARILTENDSILLKHSFDTEPIAVGSLVDIGVLNLPFSGLEQAQKIRLQLQWAESDIQNEWELWVFPKNTPELPNTDVWYTDTLDETALAKLHQGGKVLLAAHGLGSQENSVAVNFYPLYWSLTFFPGQGKTSIGMLVQDQHPVFDHFPTDAHSDWQWEPFDKNTTGFVLNELPAKYKPLVQVVDDFHRNNKEGVIFEFKVGKGKLLVSGFNIRDHSIPGASQLEYSLLKYMDSDAFSPDQNISAEFLKGLFTKMEEAQGVKLDGTSDKTLLQVGSAGKLNRSLETLPWKPELDSVAIRRPGTQYTVKAQGVWKDSLATAWHGEEMVLDIECPKGLLGSLYVWFHDWNQQERKGLLEFEGRKLKLGAHDQKEGKWVKFHIMREDSNDGKLRLKTKSIQGGNLMIREIRLEVE</sequence>
<dbReference type="SUPFAM" id="SSF49785">
    <property type="entry name" value="Galactose-binding domain-like"/>
    <property type="match status" value="1"/>
</dbReference>
<protein>
    <recommendedName>
        <fullName evidence="6">Glycoside hydrolase family 2</fullName>
    </recommendedName>
</protein>
<dbReference type="PANTHER" id="PTHR42732">
    <property type="entry name" value="BETA-GALACTOSIDASE"/>
    <property type="match status" value="1"/>
</dbReference>
<dbReference type="InterPro" id="IPR008979">
    <property type="entry name" value="Galactose-bd-like_sf"/>
</dbReference>
<feature type="domain" description="Glycoside hydrolase family 2 immunoglobulin-like beta-sandwich" evidence="2">
    <location>
        <begin position="230"/>
        <end position="332"/>
    </location>
</feature>
<evidence type="ECO:0008006" key="6">
    <source>
        <dbReference type="Google" id="ProtNLM"/>
    </source>
</evidence>